<protein>
    <submittedName>
        <fullName evidence="2">Uncharacterized protein</fullName>
    </submittedName>
</protein>
<feature type="region of interest" description="Disordered" evidence="1">
    <location>
        <begin position="40"/>
        <end position="67"/>
    </location>
</feature>
<evidence type="ECO:0000313" key="2">
    <source>
        <dbReference type="EMBL" id="KAF5846490.1"/>
    </source>
</evidence>
<dbReference type="AlphaFoldDB" id="A0A8H5ZBY6"/>
<dbReference type="Proteomes" id="UP000624244">
    <property type="component" value="Unassembled WGS sequence"/>
</dbReference>
<proteinExistence type="predicted"/>
<gene>
    <name evidence="2" type="ORF">GGP41_003861</name>
</gene>
<comment type="caution">
    <text evidence="2">The sequence shown here is derived from an EMBL/GenBank/DDBJ whole genome shotgun (WGS) entry which is preliminary data.</text>
</comment>
<organism evidence="2 3">
    <name type="scientific">Cochliobolus sativus</name>
    <name type="common">Common root rot and spot blotch fungus</name>
    <name type="synonym">Bipolaris sorokiniana</name>
    <dbReference type="NCBI Taxonomy" id="45130"/>
    <lineage>
        <taxon>Eukaryota</taxon>
        <taxon>Fungi</taxon>
        <taxon>Dikarya</taxon>
        <taxon>Ascomycota</taxon>
        <taxon>Pezizomycotina</taxon>
        <taxon>Dothideomycetes</taxon>
        <taxon>Pleosporomycetidae</taxon>
        <taxon>Pleosporales</taxon>
        <taxon>Pleosporineae</taxon>
        <taxon>Pleosporaceae</taxon>
        <taxon>Bipolaris</taxon>
    </lineage>
</organism>
<accession>A0A8H5ZBY6</accession>
<name>A0A8H5ZBY6_COCSA</name>
<dbReference type="EMBL" id="WNKQ01000016">
    <property type="protein sequence ID" value="KAF5846490.1"/>
    <property type="molecule type" value="Genomic_DNA"/>
</dbReference>
<evidence type="ECO:0000313" key="3">
    <source>
        <dbReference type="Proteomes" id="UP000624244"/>
    </source>
</evidence>
<evidence type="ECO:0000256" key="1">
    <source>
        <dbReference type="SAM" id="MobiDB-lite"/>
    </source>
</evidence>
<sequence length="101" mass="10573">MHDAFCAVTNQRHSGSNFRRRCRCGAQKKGCSACSDITDSGLPSSPGGGGEAGSLQFGSGERERKRRSGNTFPLGIAFAPGIAYAVPGVRLGPCGWKVWAV</sequence>
<reference evidence="2" key="1">
    <citation type="submission" date="2019-11" db="EMBL/GenBank/DDBJ databases">
        <title>Bipolaris sorokiniana Genome sequencing.</title>
        <authorList>
            <person name="Wang H."/>
        </authorList>
    </citation>
    <scope>NUCLEOTIDE SEQUENCE</scope>
</reference>